<evidence type="ECO:0000313" key="3">
    <source>
        <dbReference type="EMBL" id="ORY97831.1"/>
    </source>
</evidence>
<dbReference type="FunCoup" id="A0A1X2HFY3">
    <property type="interactions" value="46"/>
</dbReference>
<dbReference type="HAMAP" id="MF_01384">
    <property type="entry name" value="UreD"/>
    <property type="match status" value="1"/>
</dbReference>
<protein>
    <submittedName>
        <fullName evidence="3">UreD urease accessory protein-domain-containing protein</fullName>
    </submittedName>
</protein>
<evidence type="ECO:0000313" key="4">
    <source>
        <dbReference type="Proteomes" id="UP000242180"/>
    </source>
</evidence>
<accession>A0A1X2HFY3</accession>
<name>A0A1X2HFY3_SYNRA</name>
<keyword evidence="4" id="KW-1185">Reference proteome</keyword>
<gene>
    <name evidence="3" type="ORF">BCR43DRAFT_490440</name>
</gene>
<comment type="caution">
    <text evidence="3">The sequence shown here is derived from an EMBL/GenBank/DDBJ whole genome shotgun (WGS) entry which is preliminary data.</text>
</comment>
<dbReference type="GO" id="GO:0016151">
    <property type="term" value="F:nickel cation binding"/>
    <property type="evidence" value="ECO:0007669"/>
    <property type="project" value="InterPro"/>
</dbReference>
<dbReference type="InParanoid" id="A0A1X2HFY3"/>
<organism evidence="3 4">
    <name type="scientific">Syncephalastrum racemosum</name>
    <name type="common">Filamentous fungus</name>
    <dbReference type="NCBI Taxonomy" id="13706"/>
    <lineage>
        <taxon>Eukaryota</taxon>
        <taxon>Fungi</taxon>
        <taxon>Fungi incertae sedis</taxon>
        <taxon>Mucoromycota</taxon>
        <taxon>Mucoromycotina</taxon>
        <taxon>Mucoromycetes</taxon>
        <taxon>Mucorales</taxon>
        <taxon>Syncephalastraceae</taxon>
        <taxon>Syncephalastrum</taxon>
    </lineage>
</organism>
<sequence>MTLSVISCVPNEPGSGTLVCQCHGKTGKFSRIHAQYPLKFIPTKGHAERLSVVYMLSYGGGIVSGDQFNINITVESRAILLLLTQGNTKVFKDRVDQRMWLTSRRTAPASTAEDTASSVQNITADVVGDPGTCLFILPDPVTSFRNSSFASKQSLRLASADSELVLLDWFTSGRLSRGESWLFKHYSSRIDVYQAGKLVLRDHMVLDQKRAQQLEPYNCFATLIIVTKPDSVLYQSIQAVQAKAESERIFPQEQPRSSLLWSSSPFLEGNGLLVRVAGLTTEMVRDFVKLDCLGKGLEQIIGSGMFSKVLM</sequence>
<dbReference type="OMA" id="CFRSASY"/>
<dbReference type="EMBL" id="MCGN01000004">
    <property type="protein sequence ID" value="ORY97831.1"/>
    <property type="molecule type" value="Genomic_DNA"/>
</dbReference>
<keyword evidence="2" id="KW-0143">Chaperone</keyword>
<dbReference type="InterPro" id="IPR002669">
    <property type="entry name" value="UreD"/>
</dbReference>
<dbReference type="Proteomes" id="UP000242180">
    <property type="component" value="Unassembled WGS sequence"/>
</dbReference>
<reference evidence="3 4" key="1">
    <citation type="submission" date="2016-07" db="EMBL/GenBank/DDBJ databases">
        <title>Pervasive Adenine N6-methylation of Active Genes in Fungi.</title>
        <authorList>
            <consortium name="DOE Joint Genome Institute"/>
            <person name="Mondo S.J."/>
            <person name="Dannebaum R.O."/>
            <person name="Kuo R.C."/>
            <person name="Labutti K."/>
            <person name="Haridas S."/>
            <person name="Kuo A."/>
            <person name="Salamov A."/>
            <person name="Ahrendt S.R."/>
            <person name="Lipzen A."/>
            <person name="Sullivan W."/>
            <person name="Andreopoulos W.B."/>
            <person name="Clum A."/>
            <person name="Lindquist E."/>
            <person name="Daum C."/>
            <person name="Ramamoorthy G.K."/>
            <person name="Gryganskyi A."/>
            <person name="Culley D."/>
            <person name="Magnuson J.K."/>
            <person name="James T.Y."/>
            <person name="O'Malley M.A."/>
            <person name="Stajich J.E."/>
            <person name="Spatafora J.W."/>
            <person name="Visel A."/>
            <person name="Grigoriev I.V."/>
        </authorList>
    </citation>
    <scope>NUCLEOTIDE SEQUENCE [LARGE SCALE GENOMIC DNA]</scope>
    <source>
        <strain evidence="3 4">NRRL 2496</strain>
    </source>
</reference>
<dbReference type="STRING" id="13706.A0A1X2HFY3"/>
<dbReference type="AlphaFoldDB" id="A0A1X2HFY3"/>
<dbReference type="PANTHER" id="PTHR33643">
    <property type="entry name" value="UREASE ACCESSORY PROTEIN D"/>
    <property type="match status" value="1"/>
</dbReference>
<dbReference type="PANTHER" id="PTHR33643:SF1">
    <property type="entry name" value="UREASE ACCESSORY PROTEIN D"/>
    <property type="match status" value="1"/>
</dbReference>
<evidence type="ECO:0000256" key="2">
    <source>
        <dbReference type="ARBA" id="ARBA00023186"/>
    </source>
</evidence>
<dbReference type="OrthoDB" id="5550464at2759"/>
<comment type="similarity">
    <text evidence="1">Belongs to the UreD family.</text>
</comment>
<proteinExistence type="inferred from homology"/>
<dbReference type="Pfam" id="PF01774">
    <property type="entry name" value="UreD"/>
    <property type="match status" value="1"/>
</dbReference>
<evidence type="ECO:0000256" key="1">
    <source>
        <dbReference type="ARBA" id="ARBA00007177"/>
    </source>
</evidence>